<evidence type="ECO:0000259" key="10">
    <source>
        <dbReference type="PROSITE" id="PS50893"/>
    </source>
</evidence>
<feature type="transmembrane region" description="Helical" evidence="9">
    <location>
        <begin position="509"/>
        <end position="527"/>
    </location>
</feature>
<feature type="transmembrane region" description="Helical" evidence="9">
    <location>
        <begin position="592"/>
        <end position="610"/>
    </location>
</feature>
<dbReference type="GO" id="GO:0016887">
    <property type="term" value="F:ATP hydrolysis activity"/>
    <property type="evidence" value="ECO:0007669"/>
    <property type="project" value="InterPro"/>
</dbReference>
<keyword evidence="7 9" id="KW-0472">Membrane</keyword>
<dbReference type="SMART" id="SM00382">
    <property type="entry name" value="AAA"/>
    <property type="match status" value="1"/>
</dbReference>
<feature type="region of interest" description="Disordered" evidence="8">
    <location>
        <begin position="301"/>
        <end position="325"/>
    </location>
</feature>
<dbReference type="PANTHER" id="PTHR48041">
    <property type="entry name" value="ABC TRANSPORTER G FAMILY MEMBER 28"/>
    <property type="match status" value="1"/>
</dbReference>
<keyword evidence="2" id="KW-0813">Transport</keyword>
<dbReference type="Gene3D" id="3.40.50.300">
    <property type="entry name" value="P-loop containing nucleotide triphosphate hydrolases"/>
    <property type="match status" value="1"/>
</dbReference>
<evidence type="ECO:0000256" key="1">
    <source>
        <dbReference type="ARBA" id="ARBA00004141"/>
    </source>
</evidence>
<evidence type="ECO:0000256" key="4">
    <source>
        <dbReference type="ARBA" id="ARBA00022741"/>
    </source>
</evidence>
<keyword evidence="3 9" id="KW-0812">Transmembrane</keyword>
<name>A0A7S0DUP1_9EUKA</name>
<keyword evidence="5" id="KW-0067">ATP-binding</keyword>
<evidence type="ECO:0000256" key="9">
    <source>
        <dbReference type="SAM" id="Phobius"/>
    </source>
</evidence>
<evidence type="ECO:0000256" key="3">
    <source>
        <dbReference type="ARBA" id="ARBA00022692"/>
    </source>
</evidence>
<evidence type="ECO:0000256" key="6">
    <source>
        <dbReference type="ARBA" id="ARBA00022989"/>
    </source>
</evidence>
<feature type="transmembrane region" description="Helical" evidence="9">
    <location>
        <begin position="566"/>
        <end position="585"/>
    </location>
</feature>
<feature type="transmembrane region" description="Helical" evidence="9">
    <location>
        <begin position="428"/>
        <end position="445"/>
    </location>
</feature>
<dbReference type="InterPro" id="IPR050352">
    <property type="entry name" value="ABCG_transporters"/>
</dbReference>
<keyword evidence="4" id="KW-0547">Nucleotide-binding</keyword>
<dbReference type="InterPro" id="IPR027417">
    <property type="entry name" value="P-loop_NTPase"/>
</dbReference>
<dbReference type="InterPro" id="IPR003439">
    <property type="entry name" value="ABC_transporter-like_ATP-bd"/>
</dbReference>
<evidence type="ECO:0000313" key="11">
    <source>
        <dbReference type="EMBL" id="CAD8465292.1"/>
    </source>
</evidence>
<dbReference type="PROSITE" id="PS50893">
    <property type="entry name" value="ABC_TRANSPORTER_2"/>
    <property type="match status" value="1"/>
</dbReference>
<dbReference type="GO" id="GO:0140359">
    <property type="term" value="F:ABC-type transporter activity"/>
    <property type="evidence" value="ECO:0007669"/>
    <property type="project" value="InterPro"/>
</dbReference>
<feature type="compositionally biased region" description="Basic and acidic residues" evidence="8">
    <location>
        <begin position="301"/>
        <end position="318"/>
    </location>
</feature>
<dbReference type="InterPro" id="IPR013525">
    <property type="entry name" value="ABC2_TM"/>
</dbReference>
<feature type="transmembrane region" description="Helical" evidence="9">
    <location>
        <begin position="643"/>
        <end position="665"/>
    </location>
</feature>
<protein>
    <recommendedName>
        <fullName evidence="10">ABC transporter domain-containing protein</fullName>
    </recommendedName>
</protein>
<dbReference type="GO" id="GO:0005524">
    <property type="term" value="F:ATP binding"/>
    <property type="evidence" value="ECO:0007669"/>
    <property type="project" value="UniProtKB-KW"/>
</dbReference>
<evidence type="ECO:0000256" key="2">
    <source>
        <dbReference type="ARBA" id="ARBA00022448"/>
    </source>
</evidence>
<feature type="domain" description="ABC transporter" evidence="10">
    <location>
        <begin position="24"/>
        <end position="268"/>
    </location>
</feature>
<gene>
    <name evidence="11" type="ORF">LAMO00422_LOCUS24260</name>
</gene>
<dbReference type="GO" id="GO:0016020">
    <property type="term" value="C:membrane"/>
    <property type="evidence" value="ECO:0007669"/>
    <property type="project" value="UniProtKB-SubCell"/>
</dbReference>
<accession>A0A7S0DUP1</accession>
<proteinExistence type="predicted"/>
<sequence length="673" mass="75075">MIDTKGRDIESYGGKSKGSKGITITFRDLDYTVATTKKDTIKILSGLSGSFVPGRFHALMGPSGSGKTTLMDLLSGRKTAGQIRGEVLFDGRQPAPVVYKKLTSYVEQFDTLVPDLTVHQFLMYTATLKLPASTSEEEREERVYSVMESLNLLSCKDTIIGNELTKGISGGQKKRTNIAMALLTSPRILFLDEPTTGLDSHMANEVVLLCRKLAKQGLTVVATIHSPTAFAFNQFQDLTLLAQGKMIYHGSLGVHAKRMVSYFNKLGFAPKPSDSVVEWMVELISGRLLDLDNTHELKEHLNEEHDGKNHKSINDKRGSTTSLGDNTSTVELVEKKLVPNEEQQSGQTGQIAAAALGYDFAEAYSSSIDAKDTRALLNTLVDKLKTGPDTFDRKERTVSNSVFHGVKTIFRYRTLAHYSNGEFIGPRLGDKILFGLLILSLYFNTGDRKDIQTMQSVAGMLYFVVAILGYGAAAFTPSLSLDKPLFYRERSDGLYTTTTYFVAKFLEEAFVAIFTSLLFSIIVFFSVNLKGSFGVFFFVYFVLAMNGIVLAYFIASAIPTLEAANALLPTFVTINMFFAGFVFVFDKIPTGWQWFTWLNFLRYPWVALMLNQFDNDDFNDVRVFNGQTILEFYDMESGFNSSIWLNILISACFLVFYSICALLALKFIRHDSR</sequence>
<feature type="transmembrane region" description="Helical" evidence="9">
    <location>
        <begin position="457"/>
        <end position="476"/>
    </location>
</feature>
<dbReference type="AlphaFoldDB" id="A0A7S0DUP1"/>
<dbReference type="EMBL" id="HBEM01035469">
    <property type="protein sequence ID" value="CAD8465292.1"/>
    <property type="molecule type" value="Transcribed_RNA"/>
</dbReference>
<feature type="transmembrane region" description="Helical" evidence="9">
    <location>
        <begin position="534"/>
        <end position="554"/>
    </location>
</feature>
<dbReference type="PANTHER" id="PTHR48041:SF91">
    <property type="entry name" value="ABC TRANSPORTER G FAMILY MEMBER 28"/>
    <property type="match status" value="1"/>
</dbReference>
<comment type="subcellular location">
    <subcellularLocation>
        <location evidence="1">Membrane</location>
        <topology evidence="1">Multi-pass membrane protein</topology>
    </subcellularLocation>
</comment>
<reference evidence="11" key="1">
    <citation type="submission" date="2021-01" db="EMBL/GenBank/DDBJ databases">
        <authorList>
            <person name="Corre E."/>
            <person name="Pelletier E."/>
            <person name="Niang G."/>
            <person name="Scheremetjew M."/>
            <person name="Finn R."/>
            <person name="Kale V."/>
            <person name="Holt S."/>
            <person name="Cochrane G."/>
            <person name="Meng A."/>
            <person name="Brown T."/>
            <person name="Cohen L."/>
        </authorList>
    </citation>
    <scope>NUCLEOTIDE SEQUENCE</scope>
    <source>
        <strain evidence="11">CCMP2058</strain>
    </source>
</reference>
<organism evidence="11">
    <name type="scientific">Amorphochlora amoebiformis</name>
    <dbReference type="NCBI Taxonomy" id="1561963"/>
    <lineage>
        <taxon>Eukaryota</taxon>
        <taxon>Sar</taxon>
        <taxon>Rhizaria</taxon>
        <taxon>Cercozoa</taxon>
        <taxon>Chlorarachniophyceae</taxon>
        <taxon>Amorphochlora</taxon>
    </lineage>
</organism>
<dbReference type="CDD" id="cd03213">
    <property type="entry name" value="ABCG_EPDR"/>
    <property type="match status" value="1"/>
</dbReference>
<dbReference type="SUPFAM" id="SSF52540">
    <property type="entry name" value="P-loop containing nucleoside triphosphate hydrolases"/>
    <property type="match status" value="1"/>
</dbReference>
<evidence type="ECO:0000256" key="7">
    <source>
        <dbReference type="ARBA" id="ARBA00023136"/>
    </source>
</evidence>
<evidence type="ECO:0000256" key="5">
    <source>
        <dbReference type="ARBA" id="ARBA00022840"/>
    </source>
</evidence>
<evidence type="ECO:0000256" key="8">
    <source>
        <dbReference type="SAM" id="MobiDB-lite"/>
    </source>
</evidence>
<dbReference type="Pfam" id="PF01061">
    <property type="entry name" value="ABC2_membrane"/>
    <property type="match status" value="1"/>
</dbReference>
<dbReference type="Pfam" id="PF00005">
    <property type="entry name" value="ABC_tran"/>
    <property type="match status" value="1"/>
</dbReference>
<dbReference type="InterPro" id="IPR003593">
    <property type="entry name" value="AAA+_ATPase"/>
</dbReference>
<keyword evidence="6 9" id="KW-1133">Transmembrane helix</keyword>